<accession>A0A240U8K0</accession>
<dbReference type="SUPFAM" id="SSF141868">
    <property type="entry name" value="EAL domain-like"/>
    <property type="match status" value="1"/>
</dbReference>
<accession>A0A240UHI7</accession>
<dbReference type="CDD" id="cd01948">
    <property type="entry name" value="EAL"/>
    <property type="match status" value="1"/>
</dbReference>
<dbReference type="FunFam" id="3.30.70.270:FF:000001">
    <property type="entry name" value="Diguanylate cyclase domain protein"/>
    <property type="match status" value="1"/>
</dbReference>
<evidence type="ECO:0000313" key="1">
    <source>
        <dbReference type="EMBL" id="ART53710.1"/>
    </source>
</evidence>
<evidence type="ECO:0000313" key="2">
    <source>
        <dbReference type="Proteomes" id="UP000194432"/>
    </source>
</evidence>
<dbReference type="SMART" id="SM00052">
    <property type="entry name" value="EAL"/>
    <property type="match status" value="1"/>
</dbReference>
<dbReference type="AlphaFoldDB" id="A0A240TYK7"/>
<organism evidence="1 2">
    <name type="scientific">Acidovorax carolinensis</name>
    <dbReference type="NCBI Taxonomy" id="553814"/>
    <lineage>
        <taxon>Bacteria</taxon>
        <taxon>Pseudomonadati</taxon>
        <taxon>Pseudomonadota</taxon>
        <taxon>Betaproteobacteria</taxon>
        <taxon>Burkholderiales</taxon>
        <taxon>Comamonadaceae</taxon>
        <taxon>Acidovorax</taxon>
    </lineage>
</organism>
<dbReference type="Proteomes" id="UP000194432">
    <property type="component" value="Chromosome 1"/>
</dbReference>
<dbReference type="EMBL" id="CP021361">
    <property type="protein sequence ID" value="ART53710.1"/>
    <property type="molecule type" value="Genomic_DNA"/>
</dbReference>
<dbReference type="Gene3D" id="3.30.70.270">
    <property type="match status" value="1"/>
</dbReference>
<dbReference type="KEGG" id="acip:CBP36_14975"/>
<dbReference type="Pfam" id="PF00563">
    <property type="entry name" value="EAL"/>
    <property type="match status" value="1"/>
</dbReference>
<dbReference type="InterPro" id="IPR000160">
    <property type="entry name" value="GGDEF_dom"/>
</dbReference>
<dbReference type="NCBIfam" id="TIGR00254">
    <property type="entry name" value="GGDEF"/>
    <property type="match status" value="1"/>
</dbReference>
<dbReference type="SMART" id="SM00267">
    <property type="entry name" value="GGDEF"/>
    <property type="match status" value="1"/>
</dbReference>
<dbReference type="InterPro" id="IPR001633">
    <property type="entry name" value="EAL_dom"/>
</dbReference>
<dbReference type="KEGG" id="acin:CBP34_15080"/>
<dbReference type="PROSITE" id="PS50887">
    <property type="entry name" value="GGDEF"/>
    <property type="match status" value="1"/>
</dbReference>
<dbReference type="KEGG" id="acid:CBP33_14570"/>
<dbReference type="CDD" id="cd01949">
    <property type="entry name" value="GGDEF"/>
    <property type="match status" value="1"/>
</dbReference>
<dbReference type="Gene3D" id="3.20.20.450">
    <property type="entry name" value="EAL domain"/>
    <property type="match status" value="1"/>
</dbReference>
<dbReference type="InterPro" id="IPR035919">
    <property type="entry name" value="EAL_sf"/>
</dbReference>
<dbReference type="InterPro" id="IPR043128">
    <property type="entry name" value="Rev_trsase/Diguanyl_cyclase"/>
</dbReference>
<dbReference type="Pfam" id="PF00990">
    <property type="entry name" value="GGDEF"/>
    <property type="match status" value="1"/>
</dbReference>
<accession>A0A240TYK7</accession>
<dbReference type="PROSITE" id="PS50883">
    <property type="entry name" value="EAL"/>
    <property type="match status" value="1"/>
</dbReference>
<gene>
    <name evidence="1" type="ORF">CBP34_15080</name>
</gene>
<dbReference type="InterPro" id="IPR052155">
    <property type="entry name" value="Biofilm_reg_signaling"/>
</dbReference>
<name>A0A240TYK7_9BURK</name>
<dbReference type="GO" id="GO:0003824">
    <property type="term" value="F:catalytic activity"/>
    <property type="evidence" value="ECO:0007669"/>
    <property type="project" value="UniProtKB-ARBA"/>
</dbReference>
<dbReference type="KEGG" id="acis:CBP35_03955"/>
<keyword evidence="2" id="KW-1185">Reference proteome</keyword>
<protein>
    <submittedName>
        <fullName evidence="1">GGDEF-domain containing protein</fullName>
    </submittedName>
</protein>
<reference evidence="1 2" key="1">
    <citation type="submission" date="2017-05" db="EMBL/GenBank/DDBJ databases">
        <title>Polyphasic characterization of four soil-derived phenanthrene-degrading Acidovorax strains and proposal of Acidovorax phenanthrenivorans sp. nov.</title>
        <authorList>
            <person name="Singleton D.R."/>
            <person name="Lee J."/>
            <person name="Dickey A.N."/>
            <person name="Stroud A."/>
            <person name="Scholl E.H."/>
            <person name="Wright F.A."/>
            <person name="Aitken M.D."/>
        </authorList>
    </citation>
    <scope>NUCLEOTIDE SEQUENCE [LARGE SCALE GENOMIC DNA]</scope>
    <source>
        <strain evidence="1">NA3</strain>
    </source>
</reference>
<dbReference type="SUPFAM" id="SSF55073">
    <property type="entry name" value="Nucleotide cyclase"/>
    <property type="match status" value="1"/>
</dbReference>
<proteinExistence type="predicted"/>
<dbReference type="InterPro" id="IPR029787">
    <property type="entry name" value="Nucleotide_cyclase"/>
</dbReference>
<sequence>MGATGSIFILGLDGIEIAEARPEGLSLSQQPRHLPQFAPVNASEGLWRGVLPGSEGKQLARFQRVERAPFIVVVSRGIQEIHSSHGDSSLRVWGILGSLSLILTGAAWGLVRSTRRQQTLLEALRASDEEKHGLIMRLESEKSRAMTLASYDHLTGLHNRRMFNELVASHLEGARRSRKHYMLMYLDLDRFKLINDSLGHHVGDKLLHAVSERLRTSVRSADVVGRMGGDEFAVLVTGLEQPQDMDALASKLVAQLSLPYPDIDGHEIQVSPSAGIACFPRDGHDVTTLCRHADAAMYESKRMGRGRFTYYDASLNPAQDRAIQLERQLPKAIDNDELVLHFQPKVNLANYRISGMEALVRWQHPEFGLVYPNDFIAMAEESGLIVALGDWVMKACCAQQARWKAQGIPLVPLAFNVSPMQLRDGSLATKIMQLLHDHGLSPGDLELEITESCLVEPIGQAIKVLEDLRKLGIRIGLDDFGSGFSSLSQIRDLPISTIKIDRSFINGIRSKTDVGVIVTSIITLAHGLQMRVVAEGVELMDQLVQLKMAGCDEVQGYFLSRPVPSAEAQKLLIQATIIPS</sequence>
<dbReference type="PANTHER" id="PTHR44757:SF2">
    <property type="entry name" value="BIOFILM ARCHITECTURE MAINTENANCE PROTEIN MBAA"/>
    <property type="match status" value="1"/>
</dbReference>
<dbReference type="PANTHER" id="PTHR44757">
    <property type="entry name" value="DIGUANYLATE CYCLASE DGCP"/>
    <property type="match status" value="1"/>
</dbReference>
<dbReference type="OrthoDB" id="9813903at2"/>